<keyword evidence="2" id="KW-0238">DNA-binding</keyword>
<dbReference type="InterPro" id="IPR002577">
    <property type="entry name" value="HTH_HxlR"/>
</dbReference>
<reference evidence="5 6" key="1">
    <citation type="submission" date="2019-09" db="EMBL/GenBank/DDBJ databases">
        <authorList>
            <person name="Chandra G."/>
            <person name="Truman W A."/>
        </authorList>
    </citation>
    <scope>NUCLEOTIDE SEQUENCE [LARGE SCALE GENOMIC DNA]</scope>
    <source>
        <strain evidence="5">PS941</strain>
    </source>
</reference>
<dbReference type="SUPFAM" id="SSF46785">
    <property type="entry name" value="Winged helix' DNA-binding domain"/>
    <property type="match status" value="1"/>
</dbReference>
<dbReference type="PANTHER" id="PTHR33204">
    <property type="entry name" value="TRANSCRIPTIONAL REGULATOR, MARR FAMILY"/>
    <property type="match status" value="1"/>
</dbReference>
<evidence type="ECO:0000259" key="4">
    <source>
        <dbReference type="PROSITE" id="PS51118"/>
    </source>
</evidence>
<protein>
    <recommendedName>
        <fullName evidence="4">HTH hxlR-type domain-containing protein</fullName>
    </recommendedName>
</protein>
<proteinExistence type="predicted"/>
<dbReference type="Pfam" id="PF01638">
    <property type="entry name" value="HxlR"/>
    <property type="match status" value="1"/>
</dbReference>
<evidence type="ECO:0000313" key="6">
    <source>
        <dbReference type="Proteomes" id="UP000326452"/>
    </source>
</evidence>
<keyword evidence="3" id="KW-0804">Transcription</keyword>
<dbReference type="PANTHER" id="PTHR33204:SF18">
    <property type="entry name" value="TRANSCRIPTIONAL REGULATORY PROTEIN"/>
    <property type="match status" value="1"/>
</dbReference>
<evidence type="ECO:0000313" key="5">
    <source>
        <dbReference type="EMBL" id="VVQ07460.1"/>
    </source>
</evidence>
<evidence type="ECO:0000256" key="2">
    <source>
        <dbReference type="ARBA" id="ARBA00023125"/>
    </source>
</evidence>
<sequence length="166" mass="18291">MQLKAASPTDKSREYIQVKRKSLQGNACPVARTLDLIGDWWSLLIVRDALDGIRRFNDFQKNLDIAKNMLSARLKALVEQGILQTVPAADGGAYKEYLLTERGKALQTVIVALSQWGGEFMYAPGEPGSVMVDAKNRQPIRKLVLTSADGRALAPEDVATRLAVEH</sequence>
<dbReference type="GO" id="GO:0003677">
    <property type="term" value="F:DNA binding"/>
    <property type="evidence" value="ECO:0007669"/>
    <property type="project" value="UniProtKB-KW"/>
</dbReference>
<feature type="domain" description="HTH hxlR-type" evidence="4">
    <location>
        <begin position="28"/>
        <end position="125"/>
    </location>
</feature>
<dbReference type="InterPro" id="IPR036388">
    <property type="entry name" value="WH-like_DNA-bd_sf"/>
</dbReference>
<evidence type="ECO:0000256" key="1">
    <source>
        <dbReference type="ARBA" id="ARBA00023015"/>
    </source>
</evidence>
<dbReference type="Gene3D" id="1.10.10.10">
    <property type="entry name" value="Winged helix-like DNA-binding domain superfamily/Winged helix DNA-binding domain"/>
    <property type="match status" value="1"/>
</dbReference>
<dbReference type="AlphaFoldDB" id="A0A5E7U9M3"/>
<name>A0A5E7U9M3_PSEFL</name>
<dbReference type="EMBL" id="CABVJC010000005">
    <property type="protein sequence ID" value="VVQ07460.1"/>
    <property type="molecule type" value="Genomic_DNA"/>
</dbReference>
<organism evidence="5 6">
    <name type="scientific">Pseudomonas fluorescens</name>
    <dbReference type="NCBI Taxonomy" id="294"/>
    <lineage>
        <taxon>Bacteria</taxon>
        <taxon>Pseudomonadati</taxon>
        <taxon>Pseudomonadota</taxon>
        <taxon>Gammaproteobacteria</taxon>
        <taxon>Pseudomonadales</taxon>
        <taxon>Pseudomonadaceae</taxon>
        <taxon>Pseudomonas</taxon>
    </lineage>
</organism>
<dbReference type="Proteomes" id="UP000326452">
    <property type="component" value="Unassembled WGS sequence"/>
</dbReference>
<dbReference type="PROSITE" id="PS51118">
    <property type="entry name" value="HTH_HXLR"/>
    <property type="match status" value="1"/>
</dbReference>
<accession>A0A5E7U9M3</accession>
<evidence type="ECO:0000256" key="3">
    <source>
        <dbReference type="ARBA" id="ARBA00023163"/>
    </source>
</evidence>
<gene>
    <name evidence="5" type="ORF">PS941_03259</name>
</gene>
<dbReference type="InterPro" id="IPR036390">
    <property type="entry name" value="WH_DNA-bd_sf"/>
</dbReference>
<keyword evidence="1" id="KW-0805">Transcription regulation</keyword>